<evidence type="ECO:0000313" key="2">
    <source>
        <dbReference type="EMBL" id="KAL0460448.1"/>
    </source>
</evidence>
<comment type="caution">
    <text evidence="2">The sequence shown here is derived from an EMBL/GenBank/DDBJ whole genome shotgun (WGS) entry which is preliminary data.</text>
</comment>
<accession>A0AAW2Y428</accession>
<evidence type="ECO:0000256" key="1">
    <source>
        <dbReference type="SAM" id="MobiDB-lite"/>
    </source>
</evidence>
<dbReference type="EMBL" id="JACGWN010000002">
    <property type="protein sequence ID" value="KAL0460448.1"/>
    <property type="molecule type" value="Genomic_DNA"/>
</dbReference>
<dbReference type="AlphaFoldDB" id="A0AAW2Y428"/>
<name>A0AAW2Y428_9LAMI</name>
<feature type="compositionally biased region" description="Low complexity" evidence="1">
    <location>
        <begin position="106"/>
        <end position="121"/>
    </location>
</feature>
<organism evidence="2">
    <name type="scientific">Sesamum latifolium</name>
    <dbReference type="NCBI Taxonomy" id="2727402"/>
    <lineage>
        <taxon>Eukaryota</taxon>
        <taxon>Viridiplantae</taxon>
        <taxon>Streptophyta</taxon>
        <taxon>Embryophyta</taxon>
        <taxon>Tracheophyta</taxon>
        <taxon>Spermatophyta</taxon>
        <taxon>Magnoliopsida</taxon>
        <taxon>eudicotyledons</taxon>
        <taxon>Gunneridae</taxon>
        <taxon>Pentapetalae</taxon>
        <taxon>asterids</taxon>
        <taxon>lamiids</taxon>
        <taxon>Lamiales</taxon>
        <taxon>Pedaliaceae</taxon>
        <taxon>Sesamum</taxon>
    </lineage>
</organism>
<protein>
    <submittedName>
        <fullName evidence="2">Uncharacterized protein</fullName>
    </submittedName>
</protein>
<reference evidence="2" key="2">
    <citation type="journal article" date="2024" name="Plant">
        <title>Genomic evolution and insights into agronomic trait innovations of Sesamum species.</title>
        <authorList>
            <person name="Miao H."/>
            <person name="Wang L."/>
            <person name="Qu L."/>
            <person name="Liu H."/>
            <person name="Sun Y."/>
            <person name="Le M."/>
            <person name="Wang Q."/>
            <person name="Wei S."/>
            <person name="Zheng Y."/>
            <person name="Lin W."/>
            <person name="Duan Y."/>
            <person name="Cao H."/>
            <person name="Xiong S."/>
            <person name="Wang X."/>
            <person name="Wei L."/>
            <person name="Li C."/>
            <person name="Ma Q."/>
            <person name="Ju M."/>
            <person name="Zhao R."/>
            <person name="Li G."/>
            <person name="Mu C."/>
            <person name="Tian Q."/>
            <person name="Mei H."/>
            <person name="Zhang T."/>
            <person name="Gao T."/>
            <person name="Zhang H."/>
        </authorList>
    </citation>
    <scope>NUCLEOTIDE SEQUENCE</scope>
    <source>
        <strain evidence="2">KEN1</strain>
    </source>
</reference>
<feature type="compositionally biased region" description="Low complexity" evidence="1">
    <location>
        <begin position="73"/>
        <end position="85"/>
    </location>
</feature>
<sequence>MGLGWVPLYAPYLPSLILWFIDFQFNLVSPSPSVSPRSSPNGKPTPIQYKIQETTGHLSALRHQQWPSFCLVSTEPPSSASHSAASPPPPLSATLHPRPHPKPFQPHHQNPQTQTHAPEPH</sequence>
<gene>
    <name evidence="2" type="ORF">Slati_0672000</name>
</gene>
<reference evidence="2" key="1">
    <citation type="submission" date="2020-06" db="EMBL/GenBank/DDBJ databases">
        <authorList>
            <person name="Li T."/>
            <person name="Hu X."/>
            <person name="Zhang T."/>
            <person name="Song X."/>
            <person name="Zhang H."/>
            <person name="Dai N."/>
            <person name="Sheng W."/>
            <person name="Hou X."/>
            <person name="Wei L."/>
        </authorList>
    </citation>
    <scope>NUCLEOTIDE SEQUENCE</scope>
    <source>
        <strain evidence="2">KEN1</strain>
        <tissue evidence="2">Leaf</tissue>
    </source>
</reference>
<feature type="region of interest" description="Disordered" evidence="1">
    <location>
        <begin position="72"/>
        <end position="121"/>
    </location>
</feature>
<proteinExistence type="predicted"/>